<name>A0ABU9GN56_9GAMM</name>
<protein>
    <submittedName>
        <fullName evidence="5">ATP-binding cassette domain-containing protein</fullName>
    </submittedName>
</protein>
<dbReference type="CDD" id="cd03261">
    <property type="entry name" value="ABC_Org_Solvent_Resistant"/>
    <property type="match status" value="1"/>
</dbReference>
<evidence type="ECO:0000313" key="5">
    <source>
        <dbReference type="EMBL" id="MEL0628710.1"/>
    </source>
</evidence>
<dbReference type="PANTHER" id="PTHR43023:SF6">
    <property type="entry name" value="INTERMEMBRANE PHOSPHOLIPID TRANSPORT SYSTEM ATP-BINDING PROTEIN MLAF"/>
    <property type="match status" value="1"/>
</dbReference>
<dbReference type="PROSITE" id="PS00211">
    <property type="entry name" value="ABC_TRANSPORTER_1"/>
    <property type="match status" value="1"/>
</dbReference>
<reference evidence="5 6" key="1">
    <citation type="submission" date="2024-02" db="EMBL/GenBank/DDBJ databases">
        <title>Bacteria isolated from the canopy kelp, Nereocystis luetkeana.</title>
        <authorList>
            <person name="Pfister C.A."/>
            <person name="Younker I.T."/>
            <person name="Light S.H."/>
        </authorList>
    </citation>
    <scope>NUCLEOTIDE SEQUENCE [LARGE SCALE GENOMIC DNA]</scope>
    <source>
        <strain evidence="5 6">TI.1.05</strain>
    </source>
</reference>
<dbReference type="Gene3D" id="3.40.50.300">
    <property type="entry name" value="P-loop containing nucleotide triphosphate hydrolases"/>
    <property type="match status" value="1"/>
</dbReference>
<evidence type="ECO:0000256" key="3">
    <source>
        <dbReference type="ARBA" id="ARBA00022840"/>
    </source>
</evidence>
<dbReference type="Proteomes" id="UP001369082">
    <property type="component" value="Unassembled WGS sequence"/>
</dbReference>
<dbReference type="InterPro" id="IPR017871">
    <property type="entry name" value="ABC_transporter-like_CS"/>
</dbReference>
<dbReference type="SUPFAM" id="SSF52540">
    <property type="entry name" value="P-loop containing nucleoside triphosphate hydrolases"/>
    <property type="match status" value="1"/>
</dbReference>
<gene>
    <name evidence="5" type="ORF">V6256_03730</name>
</gene>
<dbReference type="RefSeq" id="WP_341596718.1">
    <property type="nucleotide sequence ID" value="NZ_JBAKAZ010000008.1"/>
</dbReference>
<keyword evidence="1" id="KW-0813">Transport</keyword>
<feature type="domain" description="ABC transporter" evidence="4">
    <location>
        <begin position="6"/>
        <end position="242"/>
    </location>
</feature>
<dbReference type="InterPro" id="IPR003593">
    <property type="entry name" value="AAA+_ATPase"/>
</dbReference>
<organism evidence="5 6">
    <name type="scientific">Psychromonas aquatilis</name>
    <dbReference type="NCBI Taxonomy" id="2005072"/>
    <lineage>
        <taxon>Bacteria</taxon>
        <taxon>Pseudomonadati</taxon>
        <taxon>Pseudomonadota</taxon>
        <taxon>Gammaproteobacteria</taxon>
        <taxon>Alteromonadales</taxon>
        <taxon>Psychromonadaceae</taxon>
        <taxon>Psychromonas</taxon>
    </lineage>
</organism>
<evidence type="ECO:0000313" key="6">
    <source>
        <dbReference type="Proteomes" id="UP001369082"/>
    </source>
</evidence>
<keyword evidence="2" id="KW-0547">Nucleotide-binding</keyword>
<evidence type="ECO:0000259" key="4">
    <source>
        <dbReference type="PROSITE" id="PS50893"/>
    </source>
</evidence>
<proteinExistence type="predicted"/>
<accession>A0ABU9GN56</accession>
<dbReference type="InterPro" id="IPR003439">
    <property type="entry name" value="ABC_transporter-like_ATP-bd"/>
</dbReference>
<dbReference type="PROSITE" id="PS50893">
    <property type="entry name" value="ABC_TRANSPORTER_2"/>
    <property type="match status" value="1"/>
</dbReference>
<sequence length="268" mass="29532">MPEQHIVINQLSFMRQQKKIFENINMQFERGKITAVLGPSGIGKTTLLKLIGGQVPADSGEVLFDGVSIHQCSEKELYQARKKMGMLFQSGALFNELSVFENVAFPLREHTKLDEKLLTTLVLMKLNAVGLRGAKDLLPSQLSGGMARRVALARAIALDPDVIMYDEPFTGQDPISMNVLLKLVKELNDTLGLTSIIVSHDVNEVLSIADNVYVFADKKIIAEGSVEQVLAQKDNALLQQFLAGAVKGPVPFHMPANDYQTDLEEANR</sequence>
<keyword evidence="3 5" id="KW-0067">ATP-binding</keyword>
<dbReference type="EMBL" id="JBAKAZ010000008">
    <property type="protein sequence ID" value="MEL0628710.1"/>
    <property type="molecule type" value="Genomic_DNA"/>
</dbReference>
<comment type="caution">
    <text evidence="5">The sequence shown here is derived from an EMBL/GenBank/DDBJ whole genome shotgun (WGS) entry which is preliminary data.</text>
</comment>
<dbReference type="InterPro" id="IPR027417">
    <property type="entry name" value="P-loop_NTPase"/>
</dbReference>
<evidence type="ECO:0000256" key="1">
    <source>
        <dbReference type="ARBA" id="ARBA00022448"/>
    </source>
</evidence>
<evidence type="ECO:0000256" key="2">
    <source>
        <dbReference type="ARBA" id="ARBA00022741"/>
    </source>
</evidence>
<dbReference type="Pfam" id="PF00005">
    <property type="entry name" value="ABC_tran"/>
    <property type="match status" value="1"/>
</dbReference>
<dbReference type="PANTHER" id="PTHR43023">
    <property type="entry name" value="PROTEIN TRIGALACTOSYLDIACYLGLYCEROL 3, CHLOROPLASTIC"/>
    <property type="match status" value="1"/>
</dbReference>
<keyword evidence="6" id="KW-1185">Reference proteome</keyword>
<dbReference type="GO" id="GO:0005524">
    <property type="term" value="F:ATP binding"/>
    <property type="evidence" value="ECO:0007669"/>
    <property type="project" value="UniProtKB-KW"/>
</dbReference>
<dbReference type="SMART" id="SM00382">
    <property type="entry name" value="AAA"/>
    <property type="match status" value="1"/>
</dbReference>